<protein>
    <recommendedName>
        <fullName evidence="2">protein-glutamate methylesterase</fullName>
        <ecNumber evidence="2">3.1.1.61</ecNumber>
    </recommendedName>
</protein>
<reference evidence="6 7" key="1">
    <citation type="submission" date="2017-03" db="EMBL/GenBank/DDBJ databases">
        <authorList>
            <person name="Afonso C.L."/>
            <person name="Miller P.J."/>
            <person name="Scott M.A."/>
            <person name="Spackman E."/>
            <person name="Goraichik I."/>
            <person name="Dimitrov K.M."/>
            <person name="Suarez D.L."/>
            <person name="Swayne D.E."/>
        </authorList>
    </citation>
    <scope>NUCLEOTIDE SEQUENCE [LARGE SCALE GENOMIC DNA]</scope>
    <source>
        <strain evidence="6 7">CECT 7691</strain>
    </source>
</reference>
<feature type="domain" description="CheB-type methylesterase" evidence="5">
    <location>
        <begin position="18"/>
        <end position="214"/>
    </location>
</feature>
<dbReference type="GO" id="GO:0006935">
    <property type="term" value="P:chemotaxis"/>
    <property type="evidence" value="ECO:0007669"/>
    <property type="project" value="UniProtKB-UniRule"/>
</dbReference>
<feature type="active site" evidence="4">
    <location>
        <position position="32"/>
    </location>
</feature>
<proteinExistence type="predicted"/>
<dbReference type="InterPro" id="IPR000673">
    <property type="entry name" value="Sig_transdc_resp-reg_Me-estase"/>
</dbReference>
<evidence type="ECO:0000256" key="2">
    <source>
        <dbReference type="ARBA" id="ARBA00039140"/>
    </source>
</evidence>
<dbReference type="EC" id="3.1.1.61" evidence="2"/>
<accession>A0A1Y5TQR4</accession>
<evidence type="ECO:0000313" key="6">
    <source>
        <dbReference type="EMBL" id="SLN69669.1"/>
    </source>
</evidence>
<dbReference type="AlphaFoldDB" id="A0A1Y5TQR4"/>
<dbReference type="CDD" id="cd16432">
    <property type="entry name" value="CheB_Rec"/>
    <property type="match status" value="1"/>
</dbReference>
<evidence type="ECO:0000256" key="1">
    <source>
        <dbReference type="ARBA" id="ARBA00022801"/>
    </source>
</evidence>
<dbReference type="PANTHER" id="PTHR42872:SF3">
    <property type="entry name" value="PROTEIN-GLUTAMATE METHYLESTERASE_PROTEIN-GLUTAMINE GLUTAMINASE 1"/>
    <property type="match status" value="1"/>
</dbReference>
<organism evidence="6 7">
    <name type="scientific">Oceanibacterium hippocampi</name>
    <dbReference type="NCBI Taxonomy" id="745714"/>
    <lineage>
        <taxon>Bacteria</taxon>
        <taxon>Pseudomonadati</taxon>
        <taxon>Pseudomonadota</taxon>
        <taxon>Alphaproteobacteria</taxon>
        <taxon>Sneathiellales</taxon>
        <taxon>Sneathiellaceae</taxon>
        <taxon>Oceanibacterium</taxon>
    </lineage>
</organism>
<feature type="active site" evidence="4">
    <location>
        <position position="59"/>
    </location>
</feature>
<dbReference type="GO" id="GO:0005737">
    <property type="term" value="C:cytoplasm"/>
    <property type="evidence" value="ECO:0007669"/>
    <property type="project" value="InterPro"/>
</dbReference>
<comment type="catalytic activity">
    <reaction evidence="3">
        <text>[protein]-L-glutamate 5-O-methyl ester + H2O = L-glutamyl-[protein] + methanol + H(+)</text>
        <dbReference type="Rhea" id="RHEA:23236"/>
        <dbReference type="Rhea" id="RHEA-COMP:10208"/>
        <dbReference type="Rhea" id="RHEA-COMP:10311"/>
        <dbReference type="ChEBI" id="CHEBI:15377"/>
        <dbReference type="ChEBI" id="CHEBI:15378"/>
        <dbReference type="ChEBI" id="CHEBI:17790"/>
        <dbReference type="ChEBI" id="CHEBI:29973"/>
        <dbReference type="ChEBI" id="CHEBI:82795"/>
        <dbReference type="EC" id="3.1.1.61"/>
    </reaction>
</comment>
<dbReference type="Pfam" id="PF01339">
    <property type="entry name" value="CheB_methylest"/>
    <property type="match status" value="1"/>
</dbReference>
<feature type="active site" evidence="4">
    <location>
        <position position="156"/>
    </location>
</feature>
<sequence length="216" mass="22201">MHPDIEQPADASPIRLRPVSRLRPQAIAVGCSTGGPQALQAFLEALRPPLDLPVFVVQHMPATFTAILAAQLARECGADCHEGQDGEPVGAGRIYIAPGGHHMSVERRGDAEPVIRIHRQAPVNFCRPSVDVLLDGLAKVYDCRVLTVMLSGTGEDGLAGVRAVVAGGGMAVAQDAGTSVAWGMPGAVARAGLCTAVLPPGEIGARVRGLVAGSAA</sequence>
<keyword evidence="1 4" id="KW-0378">Hydrolase</keyword>
<evidence type="ECO:0000259" key="5">
    <source>
        <dbReference type="PROSITE" id="PS50122"/>
    </source>
</evidence>
<keyword evidence="7" id="KW-1185">Reference proteome</keyword>
<dbReference type="InParanoid" id="A0A1Y5TQR4"/>
<evidence type="ECO:0000256" key="3">
    <source>
        <dbReference type="ARBA" id="ARBA00048267"/>
    </source>
</evidence>
<dbReference type="GO" id="GO:0000156">
    <property type="term" value="F:phosphorelay response regulator activity"/>
    <property type="evidence" value="ECO:0007669"/>
    <property type="project" value="InterPro"/>
</dbReference>
<keyword evidence="4" id="KW-0145">Chemotaxis</keyword>
<dbReference type="Gene3D" id="3.40.50.180">
    <property type="entry name" value="Methylesterase CheB, C-terminal domain"/>
    <property type="match status" value="1"/>
</dbReference>
<dbReference type="RefSeq" id="WP_085884587.1">
    <property type="nucleotide sequence ID" value="NZ_FWFR01000003.1"/>
</dbReference>
<dbReference type="OrthoDB" id="9793421at2"/>
<dbReference type="Proteomes" id="UP000193200">
    <property type="component" value="Unassembled WGS sequence"/>
</dbReference>
<dbReference type="GO" id="GO:0008984">
    <property type="term" value="F:protein-glutamate methylesterase activity"/>
    <property type="evidence" value="ECO:0007669"/>
    <property type="project" value="UniProtKB-EC"/>
</dbReference>
<dbReference type="PROSITE" id="PS50122">
    <property type="entry name" value="CHEB"/>
    <property type="match status" value="1"/>
</dbReference>
<evidence type="ECO:0000313" key="7">
    <source>
        <dbReference type="Proteomes" id="UP000193200"/>
    </source>
</evidence>
<evidence type="ECO:0000256" key="4">
    <source>
        <dbReference type="PROSITE-ProRule" id="PRU00050"/>
    </source>
</evidence>
<dbReference type="InterPro" id="IPR035909">
    <property type="entry name" value="CheB_C"/>
</dbReference>
<dbReference type="PANTHER" id="PTHR42872">
    <property type="entry name" value="PROTEIN-GLUTAMATE METHYLESTERASE/PROTEIN-GLUTAMINE GLUTAMINASE"/>
    <property type="match status" value="1"/>
</dbReference>
<dbReference type="EMBL" id="FWFR01000003">
    <property type="protein sequence ID" value="SLN69669.1"/>
    <property type="molecule type" value="Genomic_DNA"/>
</dbReference>
<gene>
    <name evidence="6" type="primary">cheB</name>
    <name evidence="6" type="ORF">OCH7691_03220</name>
</gene>
<dbReference type="SUPFAM" id="SSF52738">
    <property type="entry name" value="Methylesterase CheB, C-terminal domain"/>
    <property type="match status" value="1"/>
</dbReference>
<name>A0A1Y5TQR4_9PROT</name>